<evidence type="ECO:0000313" key="2">
    <source>
        <dbReference type="Proteomes" id="UP001500618"/>
    </source>
</evidence>
<dbReference type="EMBL" id="BAAANY010000008">
    <property type="protein sequence ID" value="GAA1670391.1"/>
    <property type="molecule type" value="Genomic_DNA"/>
</dbReference>
<organism evidence="1 2">
    <name type="scientific">Fodinicola feengrottensis</name>
    <dbReference type="NCBI Taxonomy" id="435914"/>
    <lineage>
        <taxon>Bacteria</taxon>
        <taxon>Bacillati</taxon>
        <taxon>Actinomycetota</taxon>
        <taxon>Actinomycetes</taxon>
        <taxon>Mycobacteriales</taxon>
        <taxon>Fodinicola</taxon>
    </lineage>
</organism>
<protein>
    <submittedName>
        <fullName evidence="1">Uncharacterized protein</fullName>
    </submittedName>
</protein>
<gene>
    <name evidence="1" type="ORF">GCM10009765_19740</name>
</gene>
<proteinExistence type="predicted"/>
<comment type="caution">
    <text evidence="1">The sequence shown here is derived from an EMBL/GenBank/DDBJ whole genome shotgun (WGS) entry which is preliminary data.</text>
</comment>
<name>A0ABP4SBF9_9ACTN</name>
<evidence type="ECO:0000313" key="1">
    <source>
        <dbReference type="EMBL" id="GAA1670391.1"/>
    </source>
</evidence>
<reference evidence="2" key="1">
    <citation type="journal article" date="2019" name="Int. J. Syst. Evol. Microbiol.">
        <title>The Global Catalogue of Microorganisms (GCM) 10K type strain sequencing project: providing services to taxonomists for standard genome sequencing and annotation.</title>
        <authorList>
            <consortium name="The Broad Institute Genomics Platform"/>
            <consortium name="The Broad Institute Genome Sequencing Center for Infectious Disease"/>
            <person name="Wu L."/>
            <person name="Ma J."/>
        </authorList>
    </citation>
    <scope>NUCLEOTIDE SEQUENCE [LARGE SCALE GENOMIC DNA]</scope>
    <source>
        <strain evidence="2">JCM 14718</strain>
    </source>
</reference>
<sequence length="57" mass="5971">MRSVTARTLITAVSVGSSHHNGNITSCPVEWSVKYSLTVRNRGISGGVLTRAAGRTG</sequence>
<accession>A0ABP4SBF9</accession>
<keyword evidence="2" id="KW-1185">Reference proteome</keyword>
<dbReference type="Proteomes" id="UP001500618">
    <property type="component" value="Unassembled WGS sequence"/>
</dbReference>